<dbReference type="EMBL" id="MBFU01000272">
    <property type="protein sequence ID" value="PWA00880.1"/>
    <property type="molecule type" value="Genomic_DNA"/>
</dbReference>
<dbReference type="InterPro" id="IPR036390">
    <property type="entry name" value="WH_DNA-bd_sf"/>
</dbReference>
<accession>A0A2U1J702</accession>
<evidence type="ECO:0000259" key="1">
    <source>
        <dbReference type="Pfam" id="PF01316"/>
    </source>
</evidence>
<reference evidence="2 3" key="1">
    <citation type="journal article" date="2018" name="MBio">
        <title>Comparative Genomics Reveals the Core Gene Toolbox for the Fungus-Insect Symbiosis.</title>
        <authorList>
            <person name="Wang Y."/>
            <person name="Stata M."/>
            <person name="Wang W."/>
            <person name="Stajich J.E."/>
            <person name="White M.M."/>
            <person name="Moncalvo J.M."/>
        </authorList>
    </citation>
    <scope>NUCLEOTIDE SEQUENCE [LARGE SCALE GENOMIC DNA]</scope>
    <source>
        <strain evidence="2 3">AUS-126-30</strain>
    </source>
</reference>
<gene>
    <name evidence="2" type="ORF">BB558_003049</name>
</gene>
<dbReference type="AlphaFoldDB" id="A0A2U1J702"/>
<evidence type="ECO:0000313" key="2">
    <source>
        <dbReference type="EMBL" id="PWA00880.1"/>
    </source>
</evidence>
<comment type="caution">
    <text evidence="2">The sequence shown here is derived from an EMBL/GenBank/DDBJ whole genome shotgun (WGS) entry which is preliminary data.</text>
</comment>
<keyword evidence="3" id="KW-1185">Reference proteome</keyword>
<dbReference type="SUPFAM" id="SSF46785">
    <property type="entry name" value="Winged helix' DNA-binding domain"/>
    <property type="match status" value="1"/>
</dbReference>
<dbReference type="GO" id="GO:0006525">
    <property type="term" value="P:arginine metabolic process"/>
    <property type="evidence" value="ECO:0007669"/>
    <property type="project" value="InterPro"/>
</dbReference>
<dbReference type="GO" id="GO:0003700">
    <property type="term" value="F:DNA-binding transcription factor activity"/>
    <property type="evidence" value="ECO:0007669"/>
    <property type="project" value="InterPro"/>
</dbReference>
<dbReference type="Pfam" id="PF01316">
    <property type="entry name" value="Arg_repressor"/>
    <property type="match status" value="1"/>
</dbReference>
<dbReference type="InterPro" id="IPR020900">
    <property type="entry name" value="Arg_repress_DNA-bd"/>
</dbReference>
<evidence type="ECO:0000313" key="3">
    <source>
        <dbReference type="Proteomes" id="UP000245591"/>
    </source>
</evidence>
<dbReference type="Proteomes" id="UP000245591">
    <property type="component" value="Unassembled WGS sequence"/>
</dbReference>
<feature type="domain" description="Arginine repressor DNA-binding" evidence="1">
    <location>
        <begin position="8"/>
        <end position="55"/>
    </location>
</feature>
<dbReference type="InterPro" id="IPR036388">
    <property type="entry name" value="WH-like_DNA-bd_sf"/>
</dbReference>
<protein>
    <recommendedName>
        <fullName evidence="1">Arginine repressor DNA-binding domain-containing protein</fullName>
    </recommendedName>
</protein>
<sequence>MGITPLDNCILEIVNSDNSLTQEGIIKKLAEKGFPGVKQPTVSRRLKKLGITRKRLTLIKDQAITQENMLQKRAYSNEIFNTKYNRLLYLDETGFNLHSSNDYGYSLKGTCQKDSSYPKGKKCIRFGSDFRKWNPPL</sequence>
<name>A0A2U1J702_SMIAN</name>
<proteinExistence type="predicted"/>
<dbReference type="Gene3D" id="1.10.10.10">
    <property type="entry name" value="Winged helix-like DNA-binding domain superfamily/Winged helix DNA-binding domain"/>
    <property type="match status" value="1"/>
</dbReference>
<organism evidence="2 3">
    <name type="scientific">Smittium angustum</name>
    <dbReference type="NCBI Taxonomy" id="133377"/>
    <lineage>
        <taxon>Eukaryota</taxon>
        <taxon>Fungi</taxon>
        <taxon>Fungi incertae sedis</taxon>
        <taxon>Zoopagomycota</taxon>
        <taxon>Kickxellomycotina</taxon>
        <taxon>Harpellomycetes</taxon>
        <taxon>Harpellales</taxon>
        <taxon>Legeriomycetaceae</taxon>
        <taxon>Smittium</taxon>
    </lineage>
</organism>